<protein>
    <recommendedName>
        <fullName evidence="7">Insulin-like growth factor binding protein, N-terminal</fullName>
    </recommendedName>
</protein>
<keyword evidence="6" id="KW-1185">Reference proteome</keyword>
<keyword evidence="3" id="KW-1015">Disulfide bond</keyword>
<dbReference type="AlphaFoldDB" id="A0A8S1WJX4"/>
<evidence type="ECO:0000313" key="5">
    <source>
        <dbReference type="EMBL" id="CAD8189272.1"/>
    </source>
</evidence>
<feature type="chain" id="PRO_5035915848" description="Insulin-like growth factor binding protein, N-terminal" evidence="4">
    <location>
        <begin position="22"/>
        <end position="685"/>
    </location>
</feature>
<dbReference type="PANTHER" id="PTHR39767:SF2">
    <property type="entry name" value="CHROMOSOME UNDETERMINED SCAFFOLD_1, WHOLE GENOME SHOTGUN SEQUENCE"/>
    <property type="match status" value="1"/>
</dbReference>
<dbReference type="EMBL" id="CAJJDO010000093">
    <property type="protein sequence ID" value="CAD8189272.1"/>
    <property type="molecule type" value="Genomic_DNA"/>
</dbReference>
<keyword evidence="1 4" id="KW-0732">Signal</keyword>
<dbReference type="Proteomes" id="UP000689195">
    <property type="component" value="Unassembled WGS sequence"/>
</dbReference>
<dbReference type="NCBIfam" id="TIGR02232">
    <property type="entry name" value="myxo_disulf_rpt"/>
    <property type="match status" value="3"/>
</dbReference>
<reference evidence="5" key="1">
    <citation type="submission" date="2021-01" db="EMBL/GenBank/DDBJ databases">
        <authorList>
            <consortium name="Genoscope - CEA"/>
            <person name="William W."/>
        </authorList>
    </citation>
    <scope>NUCLEOTIDE SEQUENCE</scope>
</reference>
<feature type="signal peptide" evidence="4">
    <location>
        <begin position="1"/>
        <end position="21"/>
    </location>
</feature>
<evidence type="ECO:0000313" key="6">
    <source>
        <dbReference type="Proteomes" id="UP000689195"/>
    </source>
</evidence>
<accession>A0A8S1WJX4</accession>
<organism evidence="5 6">
    <name type="scientific">Paramecium pentaurelia</name>
    <dbReference type="NCBI Taxonomy" id="43138"/>
    <lineage>
        <taxon>Eukaryota</taxon>
        <taxon>Sar</taxon>
        <taxon>Alveolata</taxon>
        <taxon>Ciliophora</taxon>
        <taxon>Intramacronucleata</taxon>
        <taxon>Oligohymenophorea</taxon>
        <taxon>Peniculida</taxon>
        <taxon>Parameciidae</taxon>
        <taxon>Paramecium</taxon>
    </lineage>
</organism>
<dbReference type="InterPro" id="IPR011936">
    <property type="entry name" value="Myxo_disulph_rpt"/>
</dbReference>
<evidence type="ECO:0000256" key="1">
    <source>
        <dbReference type="ARBA" id="ARBA00022729"/>
    </source>
</evidence>
<comment type="caution">
    <text evidence="5">The sequence shown here is derived from an EMBL/GenBank/DDBJ whole genome shotgun (WGS) entry which is preliminary data.</text>
</comment>
<proteinExistence type="predicted"/>
<sequence>MLFSLILFPILSLQMTLYYEAFTDPSFVTSEDWTISNAYSVYSDCAGKRILGGYDAFGNQAKAMKLLLLPPHYTIYITMQFWKIDSWDGEFLYIYLDGTLSHSVQYGQTGVQICGGVWADEIFNLTITQPHVFQSVIILITTNLDSHPSDESWGFRDFKLYLDLCPLGCQSCSENDSYMECKQWNLVNSAFLSDQLSSFQIDGWSIINGIQDTTVCSNIPIFGGYAKSGQSSIITTTINMPQHYLIKIRFRFAYIDSWDNENLYCKIDGILIFQKSHYFDAGWLCNYCGEGYDDYLPNQEIIMHHKNPNLIITFSTSLDEGNINESFGIRDFQIFTYSQDCGNGVLEQNEQCDDGNIYAFDGCFNCQYSCVEGCSNCIDGICFECLNGWILDNTQYICIPICGDLIINGDEQCDINQYIKQSFGCNQCEFNCQHQCINCQFGKCYDCIQGWKLINYQCESICGNNSIQGLEECDDMNSIRFDGCNNCRNDCQKECSYCQRGICLDCIYGWYLTDQFICESQCGDNLIALISNEECEDSNYDQFDGCYQCKIECCHYCNICIYGYCYNCEYTFTLIDQYCIPICGDGLITIGYEQCDDMNQIPYDGCYNCNYQCRQYCKLCIKGICYDQCEYGYYEFDYQCYPICGDGIIVHQEDCDDLNDNQLDLNQMLNLFKIINKVLLQSLTA</sequence>
<gene>
    <name evidence="5" type="ORF">PPENT_87.1.T0930119</name>
</gene>
<dbReference type="Pfam" id="PF13948">
    <property type="entry name" value="DUF4215"/>
    <property type="match status" value="6"/>
</dbReference>
<evidence type="ECO:0008006" key="7">
    <source>
        <dbReference type="Google" id="ProtNLM"/>
    </source>
</evidence>
<evidence type="ECO:0000256" key="2">
    <source>
        <dbReference type="ARBA" id="ARBA00022737"/>
    </source>
</evidence>
<dbReference type="PANTHER" id="PTHR39767">
    <property type="entry name" value="CALCIUM/CALMODULIN-BINDING MEMBRANE PROTEIN PCM4-RELATED"/>
    <property type="match status" value="1"/>
</dbReference>
<evidence type="ECO:0000256" key="4">
    <source>
        <dbReference type="SAM" id="SignalP"/>
    </source>
</evidence>
<dbReference type="OrthoDB" id="282438at2759"/>
<name>A0A8S1WJX4_9CILI</name>
<keyword evidence="2" id="KW-0677">Repeat</keyword>
<evidence type="ECO:0000256" key="3">
    <source>
        <dbReference type="ARBA" id="ARBA00023157"/>
    </source>
</evidence>